<dbReference type="Proteomes" id="UP000184363">
    <property type="component" value="Unassembled WGS sequence"/>
</dbReference>
<evidence type="ECO:0000256" key="1">
    <source>
        <dbReference type="ARBA" id="ARBA00006018"/>
    </source>
</evidence>
<gene>
    <name evidence="2" type="ORF">SAMN05443637_106221</name>
</gene>
<dbReference type="RefSeq" id="WP_073456803.1">
    <property type="nucleotide sequence ID" value="NZ_CALGVN010000062.1"/>
</dbReference>
<accession>A0A1M6SLT0</accession>
<comment type="similarity">
    <text evidence="1">Belongs to the HupF/HypC family.</text>
</comment>
<dbReference type="Pfam" id="PF01455">
    <property type="entry name" value="HupF_HypC"/>
    <property type="match status" value="1"/>
</dbReference>
<sequence length="238" mass="24815">MTEAPTDVGLSQELAADLAAASLALARRFAAGATMWCVAPQWEPHAQHVAVEFVHPVIVGKRALPAVALTGRDLVDAARLSVRSGDIVVAIADAADPEVTAITARAPAWGATTVWIGHGPRPPAGAADHVLWLEDADPATPATGKFVLLYHLLWELTHVCFEHPGLLTEDAAECTDEVCVTCSDEGRPAEVLSVTADGTAVVRTANGREEVATLLVGPVAPGELLLVHAGTAITKVDR</sequence>
<organism evidence="2 3">
    <name type="scientific">Pseudonocardia thermophila</name>
    <dbReference type="NCBI Taxonomy" id="1848"/>
    <lineage>
        <taxon>Bacteria</taxon>
        <taxon>Bacillati</taxon>
        <taxon>Actinomycetota</taxon>
        <taxon>Actinomycetes</taxon>
        <taxon>Pseudonocardiales</taxon>
        <taxon>Pseudonocardiaceae</taxon>
        <taxon>Pseudonocardia</taxon>
    </lineage>
</organism>
<dbReference type="STRING" id="1848.SAMN05443637_106221"/>
<keyword evidence="3" id="KW-1185">Reference proteome</keyword>
<dbReference type="Gene3D" id="2.30.30.140">
    <property type="match status" value="1"/>
</dbReference>
<proteinExistence type="inferred from homology"/>
<dbReference type="EMBL" id="FRAP01000006">
    <property type="protein sequence ID" value="SHK45711.1"/>
    <property type="molecule type" value="Genomic_DNA"/>
</dbReference>
<reference evidence="2 3" key="1">
    <citation type="submission" date="2016-11" db="EMBL/GenBank/DDBJ databases">
        <authorList>
            <person name="Jaros S."/>
            <person name="Januszkiewicz K."/>
            <person name="Wedrychowicz H."/>
        </authorList>
    </citation>
    <scope>NUCLEOTIDE SEQUENCE [LARGE SCALE GENOMIC DNA]</scope>
    <source>
        <strain evidence="2 3">DSM 43832</strain>
    </source>
</reference>
<dbReference type="GO" id="GO:1901135">
    <property type="term" value="P:carbohydrate derivative metabolic process"/>
    <property type="evidence" value="ECO:0007669"/>
    <property type="project" value="InterPro"/>
</dbReference>
<dbReference type="InterPro" id="IPR046348">
    <property type="entry name" value="SIS_dom_sf"/>
</dbReference>
<dbReference type="InterPro" id="IPR001109">
    <property type="entry name" value="Hydrogenase_HupF/HypC"/>
</dbReference>
<dbReference type="Gene3D" id="3.40.50.10490">
    <property type="entry name" value="Glucose-6-phosphate isomerase like protein, domain 1"/>
    <property type="match status" value="1"/>
</dbReference>
<protein>
    <submittedName>
        <fullName evidence="2">HupF/HypC family protein</fullName>
    </submittedName>
</protein>
<evidence type="ECO:0000313" key="3">
    <source>
        <dbReference type="Proteomes" id="UP000184363"/>
    </source>
</evidence>
<dbReference type="SUPFAM" id="SSF53697">
    <property type="entry name" value="SIS domain"/>
    <property type="match status" value="1"/>
</dbReference>
<dbReference type="AlphaFoldDB" id="A0A1M6SLT0"/>
<dbReference type="SUPFAM" id="SSF159127">
    <property type="entry name" value="HupF/HypC-like"/>
    <property type="match status" value="1"/>
</dbReference>
<dbReference type="GO" id="GO:0097367">
    <property type="term" value="F:carbohydrate derivative binding"/>
    <property type="evidence" value="ECO:0007669"/>
    <property type="project" value="InterPro"/>
</dbReference>
<name>A0A1M6SLT0_PSETH</name>
<evidence type="ECO:0000313" key="2">
    <source>
        <dbReference type="EMBL" id="SHK45711.1"/>
    </source>
</evidence>